<sequence length="156" mass="17111">MGWGDWSVYDGVKTIPRSPEALMAEIDAAIAALEYARAAAAAATTTAADEPCPSPPSPPQQYDARLADEAYREGCAALAAGKLDEALQSLQISLSKCPPNKTSALAKLRSLISLTSHQVHHHHHRPPPPPPRRRRRRDRLRLLLLHLEASDQSRFK</sequence>
<feature type="region of interest" description="Disordered" evidence="1">
    <location>
        <begin position="43"/>
        <end position="63"/>
    </location>
</feature>
<evidence type="ECO:0000256" key="1">
    <source>
        <dbReference type="SAM" id="MobiDB-lite"/>
    </source>
</evidence>
<dbReference type="Proteomes" id="UP001419268">
    <property type="component" value="Unassembled WGS sequence"/>
</dbReference>
<feature type="compositionally biased region" description="Basic residues" evidence="1">
    <location>
        <begin position="118"/>
        <end position="135"/>
    </location>
</feature>
<protein>
    <submittedName>
        <fullName evidence="2">Uncharacterized protein</fullName>
    </submittedName>
</protein>
<dbReference type="AlphaFoldDB" id="A0AAP0ICR1"/>
<dbReference type="EMBL" id="JBBNAG010000008">
    <property type="protein sequence ID" value="KAK9112812.1"/>
    <property type="molecule type" value="Genomic_DNA"/>
</dbReference>
<evidence type="ECO:0000313" key="2">
    <source>
        <dbReference type="EMBL" id="KAK9112812.1"/>
    </source>
</evidence>
<comment type="caution">
    <text evidence="2">The sequence shown here is derived from an EMBL/GenBank/DDBJ whole genome shotgun (WGS) entry which is preliminary data.</text>
</comment>
<gene>
    <name evidence="2" type="ORF">Scep_020331</name>
</gene>
<accession>A0AAP0ICR1</accession>
<organism evidence="2 3">
    <name type="scientific">Stephania cephalantha</name>
    <dbReference type="NCBI Taxonomy" id="152367"/>
    <lineage>
        <taxon>Eukaryota</taxon>
        <taxon>Viridiplantae</taxon>
        <taxon>Streptophyta</taxon>
        <taxon>Embryophyta</taxon>
        <taxon>Tracheophyta</taxon>
        <taxon>Spermatophyta</taxon>
        <taxon>Magnoliopsida</taxon>
        <taxon>Ranunculales</taxon>
        <taxon>Menispermaceae</taxon>
        <taxon>Menispermoideae</taxon>
        <taxon>Cissampelideae</taxon>
        <taxon>Stephania</taxon>
    </lineage>
</organism>
<proteinExistence type="predicted"/>
<keyword evidence="3" id="KW-1185">Reference proteome</keyword>
<name>A0AAP0ICR1_9MAGN</name>
<reference evidence="2 3" key="1">
    <citation type="submission" date="2024-01" db="EMBL/GenBank/DDBJ databases">
        <title>Genome assemblies of Stephania.</title>
        <authorList>
            <person name="Yang L."/>
        </authorList>
    </citation>
    <scope>NUCLEOTIDE SEQUENCE [LARGE SCALE GENOMIC DNA]</scope>
    <source>
        <strain evidence="2">JXDWG</strain>
        <tissue evidence="2">Leaf</tissue>
    </source>
</reference>
<feature type="region of interest" description="Disordered" evidence="1">
    <location>
        <begin position="115"/>
        <end position="135"/>
    </location>
</feature>
<evidence type="ECO:0000313" key="3">
    <source>
        <dbReference type="Proteomes" id="UP001419268"/>
    </source>
</evidence>